<proteinExistence type="predicted"/>
<accession>A0ABQ5FTW6</accession>
<evidence type="ECO:0000313" key="1">
    <source>
        <dbReference type="EMBL" id="GJT66801.1"/>
    </source>
</evidence>
<dbReference type="Proteomes" id="UP001151760">
    <property type="component" value="Unassembled WGS sequence"/>
</dbReference>
<protein>
    <submittedName>
        <fullName evidence="1">Uncharacterized protein</fullName>
    </submittedName>
</protein>
<name>A0ABQ5FTW6_9ASTR</name>
<evidence type="ECO:0000313" key="2">
    <source>
        <dbReference type="Proteomes" id="UP001151760"/>
    </source>
</evidence>
<gene>
    <name evidence="1" type="ORF">Tco_1018281</name>
</gene>
<comment type="caution">
    <text evidence="1">The sequence shown here is derived from an EMBL/GenBank/DDBJ whole genome shotgun (WGS) entry which is preliminary data.</text>
</comment>
<keyword evidence="2" id="KW-1185">Reference proteome</keyword>
<organism evidence="1 2">
    <name type="scientific">Tanacetum coccineum</name>
    <dbReference type="NCBI Taxonomy" id="301880"/>
    <lineage>
        <taxon>Eukaryota</taxon>
        <taxon>Viridiplantae</taxon>
        <taxon>Streptophyta</taxon>
        <taxon>Embryophyta</taxon>
        <taxon>Tracheophyta</taxon>
        <taxon>Spermatophyta</taxon>
        <taxon>Magnoliopsida</taxon>
        <taxon>eudicotyledons</taxon>
        <taxon>Gunneridae</taxon>
        <taxon>Pentapetalae</taxon>
        <taxon>asterids</taxon>
        <taxon>campanulids</taxon>
        <taxon>Asterales</taxon>
        <taxon>Asteraceae</taxon>
        <taxon>Asteroideae</taxon>
        <taxon>Anthemideae</taxon>
        <taxon>Anthemidinae</taxon>
        <taxon>Tanacetum</taxon>
    </lineage>
</organism>
<dbReference type="EMBL" id="BQNB010017749">
    <property type="protein sequence ID" value="GJT66801.1"/>
    <property type="molecule type" value="Genomic_DNA"/>
</dbReference>
<sequence>MPTTYEGSVVTSQLPSAIIYESPPPIQFNFGPQRKICRQIQSPPPPKKNHHRCWWMHPMWTEFTRLRRSKVDNARCVGSIRVAAATWVPPSVASKDILTLFKATDLKTSVHGDFDYDVMAIDKNHCKAVTSDHAESSLTHLRYGHVVWFSSMCRFVFSNTAQTKRSVSNVLFHTKIYINENIPEIVAFKKR</sequence>
<reference evidence="1" key="1">
    <citation type="journal article" date="2022" name="Int. J. Mol. Sci.">
        <title>Draft Genome of Tanacetum Coccineum: Genomic Comparison of Closely Related Tanacetum-Family Plants.</title>
        <authorList>
            <person name="Yamashiro T."/>
            <person name="Shiraishi A."/>
            <person name="Nakayama K."/>
            <person name="Satake H."/>
        </authorList>
    </citation>
    <scope>NUCLEOTIDE SEQUENCE</scope>
</reference>
<reference evidence="1" key="2">
    <citation type="submission" date="2022-01" db="EMBL/GenBank/DDBJ databases">
        <authorList>
            <person name="Yamashiro T."/>
            <person name="Shiraishi A."/>
            <person name="Satake H."/>
            <person name="Nakayama K."/>
        </authorList>
    </citation>
    <scope>NUCLEOTIDE SEQUENCE</scope>
</reference>